<dbReference type="CDD" id="cd04301">
    <property type="entry name" value="NAT_SF"/>
    <property type="match status" value="1"/>
</dbReference>
<dbReference type="SUPFAM" id="SSF55729">
    <property type="entry name" value="Acyl-CoA N-acyltransferases (Nat)"/>
    <property type="match status" value="3"/>
</dbReference>
<dbReference type="RefSeq" id="WP_252760734.1">
    <property type="nucleotide sequence ID" value="NZ_JAMXLY010000016.1"/>
</dbReference>
<organism evidence="2 3">
    <name type="scientific">Segatella cerevisiae</name>
    <dbReference type="NCBI Taxonomy" id="2053716"/>
    <lineage>
        <taxon>Bacteria</taxon>
        <taxon>Pseudomonadati</taxon>
        <taxon>Bacteroidota</taxon>
        <taxon>Bacteroidia</taxon>
        <taxon>Bacteroidales</taxon>
        <taxon>Prevotellaceae</taxon>
        <taxon>Segatella</taxon>
    </lineage>
</organism>
<proteinExistence type="predicted"/>
<dbReference type="Pfam" id="PF09924">
    <property type="entry name" value="LPG_synthase_C"/>
    <property type="match status" value="1"/>
</dbReference>
<evidence type="ECO:0000259" key="1">
    <source>
        <dbReference type="PROSITE" id="PS51186"/>
    </source>
</evidence>
<dbReference type="InterPro" id="IPR000182">
    <property type="entry name" value="GNAT_dom"/>
</dbReference>
<dbReference type="InterPro" id="IPR016732">
    <property type="entry name" value="UCP018688"/>
</dbReference>
<reference evidence="2 3" key="1">
    <citation type="submission" date="2022-06" db="EMBL/GenBank/DDBJ databases">
        <title>A taxonomic note on the genus Prevotella: Description of four novel genera and emended description of the genera Hallella and Xylanibacter.</title>
        <authorList>
            <person name="Hitch T.C.A."/>
        </authorList>
    </citation>
    <scope>NUCLEOTIDE SEQUENCE [LARGE SCALE GENOMIC DNA]</scope>
    <source>
        <strain evidence="2 3">DSM 100619</strain>
    </source>
</reference>
<name>A0ABT1BX18_9BACT</name>
<dbReference type="Proteomes" id="UP001204015">
    <property type="component" value="Unassembled WGS sequence"/>
</dbReference>
<keyword evidence="3" id="KW-1185">Reference proteome</keyword>
<accession>A0ABT1BX18</accession>
<dbReference type="Pfam" id="PF13527">
    <property type="entry name" value="Acetyltransf_9"/>
    <property type="match status" value="1"/>
</dbReference>
<dbReference type="PANTHER" id="PTHR41373:SF1">
    <property type="entry name" value="PHOSPHATIDYLGLYCEROL LYSYLTRANSFERASE C-TERMINAL DOMAIN-CONTAINING PROTEIN"/>
    <property type="match status" value="1"/>
</dbReference>
<dbReference type="EMBL" id="JAMXLY010000016">
    <property type="protein sequence ID" value="MCO6025375.1"/>
    <property type="molecule type" value="Genomic_DNA"/>
</dbReference>
<feature type="domain" description="N-acetyltransferase" evidence="1">
    <location>
        <begin position="320"/>
        <end position="463"/>
    </location>
</feature>
<sequence>MIKFSDVRTGDREFIQHYTLWGKRRNCDLSFANIISWRFLYDTQYAVIDDYLIFRFHTGRHLAYMAPIPKPVPQADGTYSVPDDSPCPVAVIEQLREDAIAMGRPFLMIGVCQEMVDSLEKGMPGIFDCLPQRDYFDYIYLRDKLINLSGKKLQSKRNHINKFKALYPDYEYRPLTKEMIPQCMQLEAKWRKNMADVDENSEVEAQLAEELRSMTRVFMYWDDLDITGGSIFVKGQLIAFTYGCPINQNTFDVCVEKADINYQGSFSIINEEFVKHLPEQYLYINREEDLGDEGLRRSKLSYKPDILLEKYSITESQPLAQFVDQNRIKNEVKELWRKTFKDTEDFINLYFDKVYQNEYNIVSQIGGKVVGALQTLPYDMRIHQCVVKTVYISGVSVDEAFRRQNIGTSLMQQAHDTLYYEGVVFATLIPAEKWLYNWYASCGYVQKITCTSPPENIRKMTFEDFDKWQKTKDCVLLHDRKGYEVIQEDISRVPADTPIQEHSIPAMIRVINAQKALDVYAQVHPDLKMNFRIHNDRHIRMNNQYIGIEDGKAKATDLPLENAKVLTISELAEFLFADETPEMNLMLN</sequence>
<dbReference type="InterPro" id="IPR024320">
    <property type="entry name" value="LPG_synthase_C"/>
</dbReference>
<dbReference type="Gene3D" id="3.40.630.30">
    <property type="match status" value="2"/>
</dbReference>
<gene>
    <name evidence="2" type="ORF">NG821_05890</name>
</gene>
<dbReference type="PROSITE" id="PS51186">
    <property type="entry name" value="GNAT"/>
    <property type="match status" value="1"/>
</dbReference>
<dbReference type="InterPro" id="IPR016181">
    <property type="entry name" value="Acyl_CoA_acyltransferase"/>
</dbReference>
<evidence type="ECO:0000313" key="3">
    <source>
        <dbReference type="Proteomes" id="UP001204015"/>
    </source>
</evidence>
<protein>
    <submittedName>
        <fullName evidence="2">GNAT family N-acetyltransferase</fullName>
    </submittedName>
</protein>
<dbReference type="PANTHER" id="PTHR41373">
    <property type="entry name" value="DUF2156 DOMAIN-CONTAINING PROTEIN"/>
    <property type="match status" value="1"/>
</dbReference>
<comment type="caution">
    <text evidence="2">The sequence shown here is derived from an EMBL/GenBank/DDBJ whole genome shotgun (WGS) entry which is preliminary data.</text>
</comment>
<evidence type="ECO:0000313" key="2">
    <source>
        <dbReference type="EMBL" id="MCO6025375.1"/>
    </source>
</evidence>